<dbReference type="SUPFAM" id="SSF54637">
    <property type="entry name" value="Thioesterase/thiol ester dehydrase-isomerase"/>
    <property type="match status" value="1"/>
</dbReference>
<dbReference type="Pfam" id="PF22818">
    <property type="entry name" value="ApeI-like"/>
    <property type="match status" value="1"/>
</dbReference>
<keyword evidence="4" id="KW-1185">Reference proteome</keyword>
<evidence type="ECO:0000313" key="3">
    <source>
        <dbReference type="EMBL" id="QPB43507.1"/>
    </source>
</evidence>
<dbReference type="InterPro" id="IPR045851">
    <property type="entry name" value="AMP-bd_C_sf"/>
</dbReference>
<dbReference type="Gene3D" id="3.40.50.12780">
    <property type="entry name" value="N-terminal domain of ligase-like"/>
    <property type="match status" value="1"/>
</dbReference>
<feature type="domain" description="ApeI dehydratase-like" evidence="2">
    <location>
        <begin position="451"/>
        <end position="549"/>
    </location>
</feature>
<dbReference type="Gene3D" id="3.10.129.10">
    <property type="entry name" value="Hotdog Thioesterase"/>
    <property type="match status" value="1"/>
</dbReference>
<dbReference type="RefSeq" id="WP_194813064.1">
    <property type="nucleotide sequence ID" value="NZ_CP063056.1"/>
</dbReference>
<organism evidence="3 4">
    <name type="scientific">Rodentibacter haemolyticus</name>
    <dbReference type="NCBI Taxonomy" id="2778911"/>
    <lineage>
        <taxon>Bacteria</taxon>
        <taxon>Pseudomonadati</taxon>
        <taxon>Pseudomonadota</taxon>
        <taxon>Gammaproteobacteria</taxon>
        <taxon>Pasteurellales</taxon>
        <taxon>Pasteurellaceae</taxon>
        <taxon>Rodentibacter</taxon>
    </lineage>
</organism>
<dbReference type="PANTHER" id="PTHR45398">
    <property type="match status" value="1"/>
</dbReference>
<dbReference type="InterPro" id="IPR000873">
    <property type="entry name" value="AMP-dep_synth/lig_dom"/>
</dbReference>
<dbReference type="Proteomes" id="UP000663069">
    <property type="component" value="Chromosome"/>
</dbReference>
<gene>
    <name evidence="3" type="ORF">IHV77_05345</name>
</gene>
<dbReference type="Pfam" id="PF00501">
    <property type="entry name" value="AMP-binding"/>
    <property type="match status" value="1"/>
</dbReference>
<dbReference type="InterPro" id="IPR042099">
    <property type="entry name" value="ANL_N_sf"/>
</dbReference>
<name>A0ABX6V067_9PAST</name>
<dbReference type="PANTHER" id="PTHR45398:SF1">
    <property type="entry name" value="ENZYME, PUTATIVE (JCVI)-RELATED"/>
    <property type="match status" value="1"/>
</dbReference>
<evidence type="ECO:0000313" key="4">
    <source>
        <dbReference type="Proteomes" id="UP000663069"/>
    </source>
</evidence>
<accession>A0ABX6V067</accession>
<dbReference type="Gene3D" id="3.30.300.30">
    <property type="match status" value="1"/>
</dbReference>
<dbReference type="InterPro" id="IPR020845">
    <property type="entry name" value="AMP-binding_CS"/>
</dbReference>
<evidence type="ECO:0000259" key="1">
    <source>
        <dbReference type="Pfam" id="PF00501"/>
    </source>
</evidence>
<dbReference type="SUPFAM" id="SSF56801">
    <property type="entry name" value="Acetyl-CoA synthetase-like"/>
    <property type="match status" value="1"/>
</dbReference>
<dbReference type="PROSITE" id="PS00455">
    <property type="entry name" value="AMP_BINDING"/>
    <property type="match status" value="1"/>
</dbReference>
<evidence type="ECO:0000259" key="2">
    <source>
        <dbReference type="Pfam" id="PF22818"/>
    </source>
</evidence>
<sequence length="554" mass="62622">MNYLPTDLIAQSPDWAFADFEQRVWQIVNELQRREIQAVALWFEDGAKLACTLLACWHANVRTLLLPNFTSESILWTAGQAELWLTDTPINIASSGIKSAVCFFDEFALNGQYTLPNRPLDQFSSDSAFLLKTSGSTGTPKTIVKTAVQLWRNAQICADTFGFQSGNQVRSVCTVSIQHLYGLICQIMMPLVLGWQIERKQQFYPEDVALACKRAKKSVLISSPTMLASIDWQRLAFPNLQGIISAGGLLSDQIAQAINTTLGFPVTDFYGSTEAGAIAYRRGSTLWQAMPTATIGVDERSALWIEADWVSGREQSEDIIKLSENGFEMLGRADRIIKLGDKRLSLAGIEQGLMTNPLVCDCYIGQHPEKQRLACWLALSEQGIELFREQGRKAVIEALKTHLAKNQEKTAIPRFWRFSDTLPRNSQSKISRLAFEATCRQEQRDPIWHNQEKSENRQVFQGKVPLDLVYFKGHFANFPLVPGVVELQWISDKINEFFQHSQTITRIDNLKFQKFLRPNDEMELTLDWEAPKQRMKFQLKTDGEPCASGLVILA</sequence>
<protein>
    <submittedName>
        <fullName evidence="3">AMP-binding protein</fullName>
    </submittedName>
</protein>
<feature type="domain" description="AMP-dependent synthetase/ligase" evidence="1">
    <location>
        <begin position="15"/>
        <end position="288"/>
    </location>
</feature>
<dbReference type="InterPro" id="IPR054545">
    <property type="entry name" value="ApeI-like"/>
</dbReference>
<dbReference type="EMBL" id="CP063056">
    <property type="protein sequence ID" value="QPB43507.1"/>
    <property type="molecule type" value="Genomic_DNA"/>
</dbReference>
<dbReference type="InterPro" id="IPR029069">
    <property type="entry name" value="HotDog_dom_sf"/>
</dbReference>
<reference evidence="3 4" key="1">
    <citation type="submission" date="2020-10" db="EMBL/GenBank/DDBJ databases">
        <title>Genome Sequencing of Rodentibacter spp. strain DSM111151.</title>
        <authorList>
            <person name="Benga L."/>
            <person name="Lautwein T."/>
        </authorList>
    </citation>
    <scope>NUCLEOTIDE SEQUENCE [LARGE SCALE GENOMIC DNA]</scope>
    <source>
        <strain evidence="3 4">DSM 111151</strain>
    </source>
</reference>
<proteinExistence type="predicted"/>